<dbReference type="EMBL" id="JNBS01004874">
    <property type="protein sequence ID" value="OQR81887.1"/>
    <property type="molecule type" value="Genomic_DNA"/>
</dbReference>
<dbReference type="InterPro" id="IPR001849">
    <property type="entry name" value="PH_domain"/>
</dbReference>
<gene>
    <name evidence="4" type="ORF">THRCLA_11312</name>
</gene>
<dbReference type="STRING" id="74557.A0A1V9Y846"/>
<dbReference type="PROSITE" id="PS50086">
    <property type="entry name" value="TBC_RABGAP"/>
    <property type="match status" value="1"/>
</dbReference>
<dbReference type="GO" id="GO:0005096">
    <property type="term" value="F:GTPase activator activity"/>
    <property type="evidence" value="ECO:0007669"/>
    <property type="project" value="UniProtKB-KW"/>
</dbReference>
<evidence type="ECO:0000259" key="2">
    <source>
        <dbReference type="PROSITE" id="PS50003"/>
    </source>
</evidence>
<dbReference type="InterPro" id="IPR035969">
    <property type="entry name" value="Rab-GAP_TBC_sf"/>
</dbReference>
<dbReference type="OrthoDB" id="27140at2759"/>
<dbReference type="PROSITE" id="PS50003">
    <property type="entry name" value="PH_DOMAIN"/>
    <property type="match status" value="1"/>
</dbReference>
<dbReference type="InterPro" id="IPR000195">
    <property type="entry name" value="Rab-GAP-TBC_dom"/>
</dbReference>
<protein>
    <recommendedName>
        <fullName evidence="6">Rab-GAP TBC domain-containing protein</fullName>
    </recommendedName>
</protein>
<proteinExistence type="predicted"/>
<evidence type="ECO:0000313" key="5">
    <source>
        <dbReference type="Proteomes" id="UP000243217"/>
    </source>
</evidence>
<name>A0A1V9Y846_9STRA</name>
<dbReference type="PANTHER" id="PTHR22957">
    <property type="entry name" value="TBC1 DOMAIN FAMILY MEMBER GTPASE-ACTIVATING PROTEIN"/>
    <property type="match status" value="1"/>
</dbReference>
<dbReference type="AlphaFoldDB" id="A0A1V9Y846"/>
<dbReference type="Gene3D" id="2.30.29.30">
    <property type="entry name" value="Pleckstrin-homology domain (PH domain)/Phosphotyrosine-binding domain (PTB)"/>
    <property type="match status" value="1"/>
</dbReference>
<dbReference type="SMART" id="SM00164">
    <property type="entry name" value="TBC"/>
    <property type="match status" value="1"/>
</dbReference>
<keyword evidence="1" id="KW-0343">GTPase activation</keyword>
<organism evidence="4 5">
    <name type="scientific">Thraustotheca clavata</name>
    <dbReference type="NCBI Taxonomy" id="74557"/>
    <lineage>
        <taxon>Eukaryota</taxon>
        <taxon>Sar</taxon>
        <taxon>Stramenopiles</taxon>
        <taxon>Oomycota</taxon>
        <taxon>Saprolegniomycetes</taxon>
        <taxon>Saprolegniales</taxon>
        <taxon>Achlyaceae</taxon>
        <taxon>Thraustotheca</taxon>
    </lineage>
</organism>
<dbReference type="PANTHER" id="PTHR22957:SF337">
    <property type="entry name" value="TBC1 DOMAIN FAMILY MEMBER 5"/>
    <property type="match status" value="1"/>
</dbReference>
<sequence>MEDGTLLSRLLRSASAVSLPVHSLSLASSKSTPALASMDVPLPALPCLKQGQLLIEVDGVQGQWEAYDVALVGNDITNLSLVYGKNDQNLKPRLIRLHSASIDLMEEIFSIITKEKTWYLCAQSQKEAEEWADAICTALESAAINSSTLINDTQRRRLSSHVTASTVKEIQTRDIFTRLDEFLEIYVRSDLHDIHRQATRGALSWSCLRNLMWRVWLGILPGTTTFDQWVPITTSSRELYTNYQQQYRFILPSSLDEDDIHYCSCPSPTNTTALLHSIYRDVIRTRCSMPYFREPHIQTMMIRILYIYAQVHPRFGYHQGMGELLAVFVYLLYIEQYPRDEQGSPRDGRWSFEAVPVDASWDDQSYVHVDKMDAPKISTYLDKQRFLSSVPFVINESTPTTSCKEAVIDILSTVTSGEFIEHDAFFLFEKLMERMDGFFSTANESTIGLHVQLEHVQFGLLSQLDPEVALHFNTMNLLPEVYLVKWVRLLFAREFPMYQVWVLWDAIFSVSSDNLSFVHYLCVAMLHEMRDEILLQDDASGIIECMKKANVSFTKIVDKAREMHERILIDEAIAMSQSIHKSGPV</sequence>
<dbReference type="SUPFAM" id="SSF50729">
    <property type="entry name" value="PH domain-like"/>
    <property type="match status" value="1"/>
</dbReference>
<dbReference type="Pfam" id="PF00566">
    <property type="entry name" value="RabGAP-TBC"/>
    <property type="match status" value="2"/>
</dbReference>
<dbReference type="SUPFAM" id="SSF47923">
    <property type="entry name" value="Ypt/Rab-GAP domain of gyp1p"/>
    <property type="match status" value="2"/>
</dbReference>
<feature type="domain" description="Rab-GAP TBC" evidence="3">
    <location>
        <begin position="203"/>
        <end position="511"/>
    </location>
</feature>
<dbReference type="Proteomes" id="UP000243217">
    <property type="component" value="Unassembled WGS sequence"/>
</dbReference>
<evidence type="ECO:0000256" key="1">
    <source>
        <dbReference type="ARBA" id="ARBA00022468"/>
    </source>
</evidence>
<reference evidence="4 5" key="1">
    <citation type="journal article" date="2014" name="Genome Biol. Evol.">
        <title>The secreted proteins of Achlya hypogyna and Thraustotheca clavata identify the ancestral oomycete secretome and reveal gene acquisitions by horizontal gene transfer.</title>
        <authorList>
            <person name="Misner I."/>
            <person name="Blouin N."/>
            <person name="Leonard G."/>
            <person name="Richards T.A."/>
            <person name="Lane C.E."/>
        </authorList>
    </citation>
    <scope>NUCLEOTIDE SEQUENCE [LARGE SCALE GENOMIC DNA]</scope>
    <source>
        <strain evidence="4 5">ATCC 34112</strain>
    </source>
</reference>
<dbReference type="Gene3D" id="1.10.472.80">
    <property type="entry name" value="Ypt/Rab-GAP domain of gyp1p, domain 3"/>
    <property type="match status" value="1"/>
</dbReference>
<comment type="caution">
    <text evidence="4">The sequence shown here is derived from an EMBL/GenBank/DDBJ whole genome shotgun (WGS) entry which is preliminary data.</text>
</comment>
<evidence type="ECO:0008006" key="6">
    <source>
        <dbReference type="Google" id="ProtNLM"/>
    </source>
</evidence>
<dbReference type="InterPro" id="IPR011993">
    <property type="entry name" value="PH-like_dom_sf"/>
</dbReference>
<evidence type="ECO:0000313" key="4">
    <source>
        <dbReference type="EMBL" id="OQR81887.1"/>
    </source>
</evidence>
<accession>A0A1V9Y846</accession>
<dbReference type="Gene3D" id="1.10.8.270">
    <property type="entry name" value="putative rabgap domain of human tbc1 domain family member 14 like domains"/>
    <property type="match status" value="1"/>
</dbReference>
<dbReference type="SMART" id="SM00233">
    <property type="entry name" value="PH"/>
    <property type="match status" value="1"/>
</dbReference>
<feature type="domain" description="PH" evidence="2">
    <location>
        <begin position="109"/>
        <end position="140"/>
    </location>
</feature>
<evidence type="ECO:0000259" key="3">
    <source>
        <dbReference type="PROSITE" id="PS50086"/>
    </source>
</evidence>
<keyword evidence="5" id="KW-1185">Reference proteome</keyword>